<dbReference type="Proteomes" id="UP001628874">
    <property type="component" value="Unassembled WGS sequence"/>
</dbReference>
<evidence type="ECO:0000313" key="1">
    <source>
        <dbReference type="EMBL" id="MFL9466271.1"/>
    </source>
</evidence>
<accession>A0ABW8WZG7</accession>
<evidence type="ECO:0000313" key="2">
    <source>
        <dbReference type="Proteomes" id="UP001628874"/>
    </source>
</evidence>
<organism evidence="1 2">
    <name type="scientific">Scytonema tolypothrichoides VB-61278_2</name>
    <dbReference type="NCBI Taxonomy" id="3232314"/>
    <lineage>
        <taxon>Bacteria</taxon>
        <taxon>Bacillati</taxon>
        <taxon>Cyanobacteriota</taxon>
        <taxon>Cyanophyceae</taxon>
        <taxon>Nostocales</taxon>
        <taxon>Scytonemataceae</taxon>
        <taxon>Scytonema</taxon>
    </lineage>
</organism>
<keyword evidence="2" id="KW-1185">Reference proteome</keyword>
<comment type="caution">
    <text evidence="1">The sequence shown here is derived from an EMBL/GenBank/DDBJ whole genome shotgun (WGS) entry which is preliminary data.</text>
</comment>
<dbReference type="EMBL" id="JBFQGM010000023">
    <property type="protein sequence ID" value="MFL9466271.1"/>
    <property type="molecule type" value="Genomic_DNA"/>
</dbReference>
<reference evidence="1 2" key="1">
    <citation type="submission" date="2024-07" db="EMBL/GenBank/DDBJ databases">
        <authorList>
            <person name="Tripathy S."/>
        </authorList>
    </citation>
    <scope>NUCLEOTIDE SEQUENCE [LARGE SCALE GENOMIC DNA]</scope>
    <source>
        <strain evidence="1 2">VB-61278_2</strain>
    </source>
</reference>
<proteinExistence type="predicted"/>
<protein>
    <recommendedName>
        <fullName evidence="3">Transposase</fullName>
    </recommendedName>
</protein>
<evidence type="ECO:0008006" key="3">
    <source>
        <dbReference type="Google" id="ProtNLM"/>
    </source>
</evidence>
<name>A0ABW8WZG7_9CYAN</name>
<sequence length="156" mass="18397">MTTSEQNTNPFAVIVMAHLRTQTTIQDPEGRLRWKLSLIRQLYESGYNKDKILQLFRVIDWMMALPKEQERMFDTEINCYEEQKKMPYITSVERVGMLKVQRECVIDNLATRFGEVPPEIIAKIENLYDIPVLKQLHRQAITVGSIEEFQHILEQN</sequence>
<gene>
    <name evidence="1" type="ORF">AB0759_37420</name>
</gene>
<dbReference type="RefSeq" id="WP_237265910.1">
    <property type="nucleotide sequence ID" value="NZ_JBFQGM010000023.1"/>
</dbReference>